<evidence type="ECO:0000313" key="3">
    <source>
        <dbReference type="Proteomes" id="UP000255334"/>
    </source>
</evidence>
<protein>
    <submittedName>
        <fullName evidence="2">DUF3667 domain-containing protein</fullName>
    </submittedName>
</protein>
<gene>
    <name evidence="2" type="ORF">DWU99_12165</name>
</gene>
<accession>A0A370X4N0</accession>
<dbReference type="EMBL" id="QRBF01000004">
    <property type="protein sequence ID" value="RDS83292.1"/>
    <property type="molecule type" value="Genomic_DNA"/>
</dbReference>
<reference evidence="2 3" key="1">
    <citation type="submission" date="2018-07" db="EMBL/GenBank/DDBJ databases">
        <title>Dyella monticola sp. nov. and Dyella psychrodurans sp. nov. isolated from monsoon evergreen broad-leaved forest soil of Dinghu Mountain, China.</title>
        <authorList>
            <person name="Gao Z."/>
            <person name="Qiu L."/>
        </authorList>
    </citation>
    <scope>NUCLEOTIDE SEQUENCE [LARGE SCALE GENOMIC DNA]</scope>
    <source>
        <strain evidence="2 3">4MSK11</strain>
    </source>
</reference>
<keyword evidence="3" id="KW-1185">Reference proteome</keyword>
<feature type="transmembrane region" description="Helical" evidence="1">
    <location>
        <begin position="302"/>
        <end position="325"/>
    </location>
</feature>
<keyword evidence="1" id="KW-0472">Membrane</keyword>
<dbReference type="AlphaFoldDB" id="A0A370X4N0"/>
<evidence type="ECO:0000256" key="1">
    <source>
        <dbReference type="SAM" id="Phobius"/>
    </source>
</evidence>
<evidence type="ECO:0000313" key="2">
    <source>
        <dbReference type="EMBL" id="RDS83292.1"/>
    </source>
</evidence>
<comment type="caution">
    <text evidence="2">The sequence shown here is derived from an EMBL/GenBank/DDBJ whole genome shotgun (WGS) entry which is preliminary data.</text>
</comment>
<organism evidence="2 3">
    <name type="scientific">Dyella psychrodurans</name>
    <dbReference type="NCBI Taxonomy" id="1927960"/>
    <lineage>
        <taxon>Bacteria</taxon>
        <taxon>Pseudomonadati</taxon>
        <taxon>Pseudomonadota</taxon>
        <taxon>Gammaproteobacteria</taxon>
        <taxon>Lysobacterales</taxon>
        <taxon>Rhodanobacteraceae</taxon>
        <taxon>Dyella</taxon>
    </lineage>
</organism>
<feature type="transmembrane region" description="Helical" evidence="1">
    <location>
        <begin position="331"/>
        <end position="354"/>
    </location>
</feature>
<keyword evidence="1" id="KW-1133">Transmembrane helix</keyword>
<sequence>MKELTTFEGVHCANCTTPMQGEYCHHCGQSIHSVLKPVHGLFEEFFETVLHIDGRIFHTLPPLMLKPGFLTLEYFSGRRVRYIAPFRLMFITCLLSFFVMHLAADLMTYRIDHKHQQAVLTGQASDFSDDETPADVQKDLSKNLAMLDATRTENAGAGGNPAIVAEVDRMEQKYRDDAKHRLAEVAASSSSAAAVASSVATGAHTEQSDDEHEKPIKPIQISWLPDFANRRLTATAQHMQENIQALFHGNAGQRQEARDRLITNVFSALPETMLVLIPAFALLLTLIYIFKRRLYMEHLIVALHSHAFIFASLLLITLAGMLSTWLKPHAAWVGVAMGLVQTVFFLWIPIYLLLMQKRIYRQGWVMTVVKFGFVGWLYSWLFGLALGTAAILGLAH</sequence>
<dbReference type="OrthoDB" id="9111327at2"/>
<dbReference type="Proteomes" id="UP000255334">
    <property type="component" value="Unassembled WGS sequence"/>
</dbReference>
<dbReference type="InterPro" id="IPR022134">
    <property type="entry name" value="DUF3667"/>
</dbReference>
<feature type="transmembrane region" description="Helical" evidence="1">
    <location>
        <begin position="375"/>
        <end position="395"/>
    </location>
</feature>
<name>A0A370X4N0_9GAMM</name>
<proteinExistence type="predicted"/>
<feature type="transmembrane region" description="Helical" evidence="1">
    <location>
        <begin position="86"/>
        <end position="104"/>
    </location>
</feature>
<dbReference type="Pfam" id="PF12412">
    <property type="entry name" value="DUF3667"/>
    <property type="match status" value="1"/>
</dbReference>
<keyword evidence="1" id="KW-0812">Transmembrane</keyword>
<feature type="transmembrane region" description="Helical" evidence="1">
    <location>
        <begin position="273"/>
        <end position="290"/>
    </location>
</feature>
<dbReference type="RefSeq" id="WP_115478331.1">
    <property type="nucleotide sequence ID" value="NZ_QRBF01000004.1"/>
</dbReference>